<keyword evidence="5" id="KW-1185">Reference proteome</keyword>
<dbReference type="SUPFAM" id="SSF103486">
    <property type="entry name" value="V-type ATP synthase subunit C"/>
    <property type="match status" value="1"/>
</dbReference>
<keyword evidence="3" id="KW-0406">Ion transport</keyword>
<dbReference type="AlphaFoldDB" id="A0A0X8FL01"/>
<sequence length="337" mass="38374">MSDTAYAGLNTTVRVYETKLLTQADYDTMLRAQDLENVLAVVAKTEYQIPDDILTSKAFDQFLMKNLSQAYADLYQQTPDKRVIDIYALRYMYHNLKVLFKEHYTEKDFSSMYLPIGSLSIDELRQAVSTGDSQLGLDPAMQAAISQVRTYVDEYQDYNGISVILDQAYLHHIYELAQEVGHPDLDRYVAMTIDTENLLMMARGLNQDQPRSFMYASLNGQGSFELDDLVDMYNIGDINRIISQFGLLNYGGPLNDLGNHIMVDDKINVVGLEEVVNEIRAEEMRLASLTAFGPMPVIAYLYFKENEIDNIRLILVGTDNGLDQEIIEERMRPIYGA</sequence>
<evidence type="ECO:0000313" key="4">
    <source>
        <dbReference type="EMBL" id="AMB99239.1"/>
    </source>
</evidence>
<gene>
    <name evidence="4" type="ORF">AWM75_04105</name>
</gene>
<dbReference type="Gene3D" id="1.10.132.50">
    <property type="entry name" value="ATP synthase (C/AC39) subunit, domain 3"/>
    <property type="match status" value="1"/>
</dbReference>
<dbReference type="InterPro" id="IPR035067">
    <property type="entry name" value="V-type_ATPase_csu/dsu"/>
</dbReference>
<dbReference type="InterPro" id="IPR002843">
    <property type="entry name" value="ATPase_V0-cplx_csu/dsu"/>
</dbReference>
<dbReference type="KEGG" id="auh:AWM75_04105"/>
<evidence type="ECO:0000256" key="2">
    <source>
        <dbReference type="ARBA" id="ARBA00022448"/>
    </source>
</evidence>
<dbReference type="PANTHER" id="PTHR38682">
    <property type="entry name" value="V-TYPE ATP SYNTHASE SUBUNIT C"/>
    <property type="match status" value="1"/>
</dbReference>
<reference evidence="5" key="2">
    <citation type="submission" date="2016-01" db="EMBL/GenBank/DDBJ databases">
        <title>Six Aerococcus type strain genome sequencing and assembly using PacBio and Illumina Hiseq.</title>
        <authorList>
            <person name="Carkaci D."/>
            <person name="Dargis R."/>
            <person name="Nielsen X.C."/>
            <person name="Skovgaard O."/>
            <person name="Fuursted K."/>
            <person name="Christensen J.J."/>
        </authorList>
    </citation>
    <scope>NUCLEOTIDE SEQUENCE [LARGE SCALE GENOMIC DNA]</scope>
    <source>
        <strain evidence="5">CCUG42038B</strain>
    </source>
</reference>
<dbReference type="RefSeq" id="WP_067978590.1">
    <property type="nucleotide sequence ID" value="NZ_CP014163.1"/>
</dbReference>
<dbReference type="InterPro" id="IPR050873">
    <property type="entry name" value="V-ATPase_V0D/AC39_subunit"/>
</dbReference>
<dbReference type="InterPro" id="IPR044911">
    <property type="entry name" value="V-type_ATPase_csu/dsu_dom_3"/>
</dbReference>
<comment type="similarity">
    <text evidence="1">Belongs to the V-ATPase V0D/AC39 subunit family.</text>
</comment>
<dbReference type="Gene3D" id="1.20.1690.10">
    <property type="entry name" value="V-type ATP synthase subunit C domain"/>
    <property type="match status" value="2"/>
</dbReference>
<organism evidence="4 5">
    <name type="scientific">Aerococcus urinaehominis</name>
    <dbReference type="NCBI Taxonomy" id="128944"/>
    <lineage>
        <taxon>Bacteria</taxon>
        <taxon>Bacillati</taxon>
        <taxon>Bacillota</taxon>
        <taxon>Bacilli</taxon>
        <taxon>Lactobacillales</taxon>
        <taxon>Aerococcaceae</taxon>
        <taxon>Aerococcus</taxon>
    </lineage>
</organism>
<evidence type="ECO:0000256" key="3">
    <source>
        <dbReference type="ARBA" id="ARBA00023065"/>
    </source>
</evidence>
<keyword evidence="2" id="KW-0813">Transport</keyword>
<evidence type="ECO:0000256" key="1">
    <source>
        <dbReference type="ARBA" id="ARBA00006709"/>
    </source>
</evidence>
<dbReference type="InterPro" id="IPR036079">
    <property type="entry name" value="ATPase_csu/dsu_sf"/>
</dbReference>
<dbReference type="Proteomes" id="UP000062260">
    <property type="component" value="Chromosome"/>
</dbReference>
<proteinExistence type="inferred from homology"/>
<reference evidence="4 5" key="1">
    <citation type="journal article" date="2016" name="Genome Announc.">
        <title>Complete Genome Sequences of Aerococcus christensenii CCUG 28831T, Aerococcus sanguinicola CCUG 43001T, Aerococcus urinae CCUG 36881T, Aerococcus urinaeequi CCUG 28094T, Aerococcus urinaehominis CCUG 42038 BT, and Aerococcus viridans CCUG 4311T.</title>
        <authorList>
            <person name="Carkaci D."/>
            <person name="Dargis R."/>
            <person name="Nielsen X.C."/>
            <person name="Skovgaard O."/>
            <person name="Fuursted K."/>
            <person name="Christensen J.J."/>
        </authorList>
    </citation>
    <scope>NUCLEOTIDE SEQUENCE [LARGE SCALE GENOMIC DNA]</scope>
    <source>
        <strain evidence="4 5">CCUG42038B</strain>
    </source>
</reference>
<name>A0A0X8FL01_9LACT</name>
<dbReference type="GO" id="GO:0046961">
    <property type="term" value="F:proton-transporting ATPase activity, rotational mechanism"/>
    <property type="evidence" value="ECO:0007669"/>
    <property type="project" value="InterPro"/>
</dbReference>
<evidence type="ECO:0000313" key="5">
    <source>
        <dbReference type="Proteomes" id="UP000062260"/>
    </source>
</evidence>
<dbReference type="STRING" id="128944.AWM75_04105"/>
<dbReference type="PANTHER" id="PTHR38682:SF1">
    <property type="entry name" value="V-TYPE ATP SYNTHASE SUBUNIT C"/>
    <property type="match status" value="1"/>
</dbReference>
<dbReference type="Pfam" id="PF01992">
    <property type="entry name" value="vATP-synt_AC39"/>
    <property type="match status" value="1"/>
</dbReference>
<dbReference type="EMBL" id="CP014163">
    <property type="protein sequence ID" value="AMB99239.1"/>
    <property type="molecule type" value="Genomic_DNA"/>
</dbReference>
<dbReference type="OrthoDB" id="1653at2"/>
<accession>A0A0X8FL01</accession>
<protein>
    <submittedName>
        <fullName evidence="4">Uncharacterized protein</fullName>
    </submittedName>
</protein>